<evidence type="ECO:0000256" key="1">
    <source>
        <dbReference type="SAM" id="SignalP"/>
    </source>
</evidence>
<dbReference type="InterPro" id="IPR032675">
    <property type="entry name" value="LRR_dom_sf"/>
</dbReference>
<reference evidence="2 3" key="2">
    <citation type="submission" date="2010-03" db="EMBL/GenBank/DDBJ databases">
        <authorList>
            <person name="Pajon A."/>
        </authorList>
    </citation>
    <scope>NUCLEOTIDE SEQUENCE [LARGE SCALE GENOMIC DNA]</scope>
    <source>
        <strain evidence="2 3">SSC/2</strain>
    </source>
</reference>
<organism evidence="2 3">
    <name type="scientific">Anaerostipes hadrus</name>
    <dbReference type="NCBI Taxonomy" id="649756"/>
    <lineage>
        <taxon>Bacteria</taxon>
        <taxon>Bacillati</taxon>
        <taxon>Bacillota</taxon>
        <taxon>Clostridia</taxon>
        <taxon>Lachnospirales</taxon>
        <taxon>Lachnospiraceae</taxon>
        <taxon>Anaerostipes</taxon>
    </lineage>
</organism>
<evidence type="ECO:0000313" key="3">
    <source>
        <dbReference type="Proteomes" id="UP000008960"/>
    </source>
</evidence>
<dbReference type="EMBL" id="FP929061">
    <property type="protein sequence ID" value="CBL38149.1"/>
    <property type="molecule type" value="Genomic_DNA"/>
</dbReference>
<protein>
    <recommendedName>
        <fullName evidence="4">Leucine-rich repeat domain-containing protein</fullName>
    </recommendedName>
</protein>
<reference evidence="2 3" key="1">
    <citation type="submission" date="2010-03" db="EMBL/GenBank/DDBJ databases">
        <title>The genome sequence of Clostridiales sp. SSC/2.</title>
        <authorList>
            <consortium name="metaHIT consortium -- http://www.metahit.eu/"/>
            <person name="Pajon A."/>
            <person name="Turner K."/>
            <person name="Parkhill J."/>
            <person name="Duncan S."/>
            <person name="Flint H."/>
        </authorList>
    </citation>
    <scope>NUCLEOTIDE SEQUENCE [LARGE SCALE GENOMIC DNA]</scope>
    <source>
        <strain evidence="2 3">SSC/2</strain>
    </source>
</reference>
<name>D4MZV4_ANAHA</name>
<dbReference type="PATRIC" id="fig|245018.3.peg.1397"/>
<dbReference type="Proteomes" id="UP000008960">
    <property type="component" value="Chromosome"/>
</dbReference>
<dbReference type="Pfam" id="PF13306">
    <property type="entry name" value="LRR_5"/>
    <property type="match status" value="2"/>
</dbReference>
<evidence type="ECO:0008006" key="4">
    <source>
        <dbReference type="Google" id="ProtNLM"/>
    </source>
</evidence>
<keyword evidence="1" id="KW-0732">Signal</keyword>
<feature type="signal peptide" evidence="1">
    <location>
        <begin position="1"/>
        <end position="27"/>
    </location>
</feature>
<evidence type="ECO:0000313" key="2">
    <source>
        <dbReference type="EMBL" id="CBL38149.1"/>
    </source>
</evidence>
<feature type="chain" id="PRO_5003061785" description="Leucine-rich repeat domain-containing protein" evidence="1">
    <location>
        <begin position="28"/>
        <end position="416"/>
    </location>
</feature>
<dbReference type="RefSeq" id="WP_008391411.1">
    <property type="nucleotide sequence ID" value="NC_021016.1"/>
</dbReference>
<proteinExistence type="predicted"/>
<dbReference type="Gene3D" id="3.80.10.10">
    <property type="entry name" value="Ribonuclease Inhibitor"/>
    <property type="match status" value="2"/>
</dbReference>
<dbReference type="AlphaFoldDB" id="D4MZV4"/>
<accession>D4MZV4</accession>
<sequence length="416" mass="46228">MKKRLLCFITLLTATISAVTLTNNVKAATKWNTSKSVTKEENGIKYSAYLTEDGKESWIYQIKLSKKITKLTLPKEIGQAKLTRVGFGKELYNKGEDEDAYQNLFGDTIEPWHNCYGDLSNDDKNKQTIETVAIPSTVNQLEIATFSGMKKLKSVVIPEQTASVPAYTFAKCSALSKVTFSKNMNEIDSTAFVKSNQVKTFSCPKANKTFAVKKGMLTTRSGKTLVLVPNKMKKLTIPSSVKEIKANALNGSQATSIVIPKSVKKIGAKALESKKITKVSLSSKNKTYKMANNCIYRKSNGTLTAVLVKTKKITIPSKVKVIDDTVSVMGKIGTKNQVHIPKSVKKVVEDWMFFGDSATVYFHGTKPPVIVSKFKGNEFTALPIFNKVYVPKKAKKTYIKWAKDRDGLKWNNLHTF</sequence>
<gene>
    <name evidence="2" type="ORF">CL2_11660</name>
</gene>
<dbReference type="KEGG" id="bprl:CL2_11660"/>
<dbReference type="InterPro" id="IPR026906">
    <property type="entry name" value="LRR_5"/>
</dbReference>